<dbReference type="RefSeq" id="WP_080806023.1">
    <property type="nucleotide sequence ID" value="NZ_LT828552.1"/>
</dbReference>
<evidence type="ECO:0000256" key="1">
    <source>
        <dbReference type="SAM" id="Phobius"/>
    </source>
</evidence>
<reference evidence="2 3" key="1">
    <citation type="submission" date="2017-03" db="EMBL/GenBank/DDBJ databases">
        <authorList>
            <person name="Afonso C.L."/>
            <person name="Miller P.J."/>
            <person name="Scott M.A."/>
            <person name="Spackman E."/>
            <person name="Goraichik I."/>
            <person name="Dimitrov K.M."/>
            <person name="Suarez D.L."/>
            <person name="Swayne D.E."/>
        </authorList>
    </citation>
    <scope>NUCLEOTIDE SEQUENCE [LARGE SCALE GENOMIC DNA]</scope>
    <source>
        <strain evidence="2">PRJEB14757</strain>
    </source>
</reference>
<keyword evidence="3" id="KW-1185">Reference proteome</keyword>
<accession>A0A1W1H9S0</accession>
<dbReference type="Pfam" id="PF19610">
    <property type="entry name" value="DUF6115"/>
    <property type="match status" value="1"/>
</dbReference>
<proteinExistence type="predicted"/>
<dbReference type="STRING" id="1246637.MTBBW1_1730035"/>
<dbReference type="AlphaFoldDB" id="A0A1W1H9S0"/>
<gene>
    <name evidence="2" type="ORF">MTBBW1_1730035</name>
</gene>
<organism evidence="2 3">
    <name type="scientific">Desulfamplus magnetovallimortis</name>
    <dbReference type="NCBI Taxonomy" id="1246637"/>
    <lineage>
        <taxon>Bacteria</taxon>
        <taxon>Pseudomonadati</taxon>
        <taxon>Thermodesulfobacteriota</taxon>
        <taxon>Desulfobacteria</taxon>
        <taxon>Desulfobacterales</taxon>
        <taxon>Desulfobacteraceae</taxon>
        <taxon>Desulfamplus</taxon>
    </lineage>
</organism>
<evidence type="ECO:0000313" key="3">
    <source>
        <dbReference type="Proteomes" id="UP000191931"/>
    </source>
</evidence>
<evidence type="ECO:0000313" key="2">
    <source>
        <dbReference type="EMBL" id="SLM29237.1"/>
    </source>
</evidence>
<feature type="transmembrane region" description="Helical" evidence="1">
    <location>
        <begin position="7"/>
        <end position="29"/>
    </location>
</feature>
<protein>
    <submittedName>
        <fullName evidence="2">Uncharacterized protein</fullName>
    </submittedName>
</protein>
<dbReference type="OrthoDB" id="5418397at2"/>
<dbReference type="EMBL" id="FWEV01000083">
    <property type="protein sequence ID" value="SLM29237.1"/>
    <property type="molecule type" value="Genomic_DNA"/>
</dbReference>
<sequence length="241" mass="27797">MMRLFSIEFWIVLQLCFQFLIVLLVWGVVRKLGKLYSDPAMKKDYFNTMAESVYRETLEKLEYSTDTLADKAAVQMIDRATQDIIDLLDPLVKGAEAAADTFDSQIKEKKRLIRELNDALDSRIISINLLLSRAEVLLNNQGQFSNSYNSSRQSRRGGGNMGFSGLSEMSDFRERDVALREDAIRERHSEDDVFDQQQKIVELYQEGMDVETIASRLSMPQGEVQLVINLKEKFIQMEKQF</sequence>
<name>A0A1W1H9S0_9BACT</name>
<dbReference type="Proteomes" id="UP000191931">
    <property type="component" value="Unassembled WGS sequence"/>
</dbReference>
<keyword evidence="1" id="KW-1133">Transmembrane helix</keyword>
<keyword evidence="1" id="KW-0472">Membrane</keyword>
<keyword evidence="1" id="KW-0812">Transmembrane</keyword>
<dbReference type="InterPro" id="IPR046118">
    <property type="entry name" value="DUF6115"/>
</dbReference>